<dbReference type="Proteomes" id="UP000215914">
    <property type="component" value="Unassembled WGS sequence"/>
</dbReference>
<proteinExistence type="predicted"/>
<organism evidence="1 2">
    <name type="scientific">Helianthus annuus</name>
    <name type="common">Common sunflower</name>
    <dbReference type="NCBI Taxonomy" id="4232"/>
    <lineage>
        <taxon>Eukaryota</taxon>
        <taxon>Viridiplantae</taxon>
        <taxon>Streptophyta</taxon>
        <taxon>Embryophyta</taxon>
        <taxon>Tracheophyta</taxon>
        <taxon>Spermatophyta</taxon>
        <taxon>Magnoliopsida</taxon>
        <taxon>eudicotyledons</taxon>
        <taxon>Gunneridae</taxon>
        <taxon>Pentapetalae</taxon>
        <taxon>asterids</taxon>
        <taxon>campanulids</taxon>
        <taxon>Asterales</taxon>
        <taxon>Asteraceae</taxon>
        <taxon>Asteroideae</taxon>
        <taxon>Heliantheae alliance</taxon>
        <taxon>Heliantheae</taxon>
        <taxon>Helianthus</taxon>
    </lineage>
</organism>
<sequence length="40" mass="4418">MEKIGLMNADVAHKEASEGNLYPWHAKGSSRPVLRKILAV</sequence>
<dbReference type="Gramene" id="mRNA:HanXRQr2_Chr13g0616121">
    <property type="protein sequence ID" value="mRNA:HanXRQr2_Chr13g0616121"/>
    <property type="gene ID" value="HanXRQr2_Chr13g0616121"/>
</dbReference>
<keyword evidence="2" id="KW-1185">Reference proteome</keyword>
<gene>
    <name evidence="1" type="ORF">HanXRQr2_Chr13g0616121</name>
</gene>
<comment type="caution">
    <text evidence="1">The sequence shown here is derived from an EMBL/GenBank/DDBJ whole genome shotgun (WGS) entry which is preliminary data.</text>
</comment>
<reference evidence="1" key="1">
    <citation type="journal article" date="2017" name="Nature">
        <title>The sunflower genome provides insights into oil metabolism, flowering and Asterid evolution.</title>
        <authorList>
            <person name="Badouin H."/>
            <person name="Gouzy J."/>
            <person name="Grassa C.J."/>
            <person name="Murat F."/>
            <person name="Staton S.E."/>
            <person name="Cottret L."/>
            <person name="Lelandais-Briere C."/>
            <person name="Owens G.L."/>
            <person name="Carrere S."/>
            <person name="Mayjonade B."/>
            <person name="Legrand L."/>
            <person name="Gill N."/>
            <person name="Kane N.C."/>
            <person name="Bowers J.E."/>
            <person name="Hubner S."/>
            <person name="Bellec A."/>
            <person name="Berard A."/>
            <person name="Berges H."/>
            <person name="Blanchet N."/>
            <person name="Boniface M.C."/>
            <person name="Brunel D."/>
            <person name="Catrice O."/>
            <person name="Chaidir N."/>
            <person name="Claudel C."/>
            <person name="Donnadieu C."/>
            <person name="Faraut T."/>
            <person name="Fievet G."/>
            <person name="Helmstetter N."/>
            <person name="King M."/>
            <person name="Knapp S.J."/>
            <person name="Lai Z."/>
            <person name="Le Paslier M.C."/>
            <person name="Lippi Y."/>
            <person name="Lorenzon L."/>
            <person name="Mandel J.R."/>
            <person name="Marage G."/>
            <person name="Marchand G."/>
            <person name="Marquand E."/>
            <person name="Bret-Mestries E."/>
            <person name="Morien E."/>
            <person name="Nambeesan S."/>
            <person name="Nguyen T."/>
            <person name="Pegot-Espagnet P."/>
            <person name="Pouilly N."/>
            <person name="Raftis F."/>
            <person name="Sallet E."/>
            <person name="Schiex T."/>
            <person name="Thomas J."/>
            <person name="Vandecasteele C."/>
            <person name="Vares D."/>
            <person name="Vear F."/>
            <person name="Vautrin S."/>
            <person name="Crespi M."/>
            <person name="Mangin B."/>
            <person name="Burke J.M."/>
            <person name="Salse J."/>
            <person name="Munos S."/>
            <person name="Vincourt P."/>
            <person name="Rieseberg L.H."/>
            <person name="Langlade N.B."/>
        </authorList>
    </citation>
    <scope>NUCLEOTIDE SEQUENCE</scope>
    <source>
        <tissue evidence="1">Leaves</tissue>
    </source>
</reference>
<name>A0A9K3EL39_HELAN</name>
<dbReference type="AlphaFoldDB" id="A0A9K3EL39"/>
<protein>
    <submittedName>
        <fullName evidence="1">Uncharacterized protein</fullName>
    </submittedName>
</protein>
<evidence type="ECO:0000313" key="1">
    <source>
        <dbReference type="EMBL" id="KAF5775801.1"/>
    </source>
</evidence>
<reference evidence="1" key="2">
    <citation type="submission" date="2020-06" db="EMBL/GenBank/DDBJ databases">
        <title>Helianthus annuus Genome sequencing and assembly Release 2.</title>
        <authorList>
            <person name="Gouzy J."/>
            <person name="Langlade N."/>
            <person name="Munos S."/>
        </authorList>
    </citation>
    <scope>NUCLEOTIDE SEQUENCE</scope>
    <source>
        <tissue evidence="1">Leaves</tissue>
    </source>
</reference>
<dbReference type="EMBL" id="MNCJ02000328">
    <property type="protein sequence ID" value="KAF5775801.1"/>
    <property type="molecule type" value="Genomic_DNA"/>
</dbReference>
<accession>A0A9K3EL39</accession>
<evidence type="ECO:0000313" key="2">
    <source>
        <dbReference type="Proteomes" id="UP000215914"/>
    </source>
</evidence>